<dbReference type="AlphaFoldDB" id="K1RPT4"/>
<evidence type="ECO:0000259" key="4">
    <source>
        <dbReference type="PROSITE" id="PS50199"/>
    </source>
</evidence>
<dbReference type="InterPro" id="IPR001876">
    <property type="entry name" value="Znf_RanBP2"/>
</dbReference>
<evidence type="ECO:0000313" key="5">
    <source>
        <dbReference type="EMBL" id="EKC36406.1"/>
    </source>
</evidence>
<dbReference type="GO" id="GO:0008270">
    <property type="term" value="F:zinc ion binding"/>
    <property type="evidence" value="ECO:0007669"/>
    <property type="project" value="UniProtKB-KW"/>
</dbReference>
<keyword evidence="3" id="KW-0862">Zinc</keyword>
<dbReference type="SMART" id="SM00547">
    <property type="entry name" value="ZnF_RBZ"/>
    <property type="match status" value="2"/>
</dbReference>
<evidence type="ECO:0000256" key="3">
    <source>
        <dbReference type="ARBA" id="ARBA00022833"/>
    </source>
</evidence>
<proteinExistence type="predicted"/>
<keyword evidence="2" id="KW-0863">Zinc-finger</keyword>
<evidence type="ECO:0000256" key="2">
    <source>
        <dbReference type="ARBA" id="ARBA00022771"/>
    </source>
</evidence>
<name>K1RPT4_MAGGI</name>
<organism evidence="5">
    <name type="scientific">Magallana gigas</name>
    <name type="common">Pacific oyster</name>
    <name type="synonym">Crassostrea gigas</name>
    <dbReference type="NCBI Taxonomy" id="29159"/>
    <lineage>
        <taxon>Eukaryota</taxon>
        <taxon>Metazoa</taxon>
        <taxon>Spiralia</taxon>
        <taxon>Lophotrochozoa</taxon>
        <taxon>Mollusca</taxon>
        <taxon>Bivalvia</taxon>
        <taxon>Autobranchia</taxon>
        <taxon>Pteriomorphia</taxon>
        <taxon>Ostreida</taxon>
        <taxon>Ostreoidea</taxon>
        <taxon>Ostreidae</taxon>
        <taxon>Magallana</taxon>
    </lineage>
</organism>
<evidence type="ECO:0000256" key="1">
    <source>
        <dbReference type="ARBA" id="ARBA00022723"/>
    </source>
</evidence>
<keyword evidence="1" id="KW-0479">Metal-binding</keyword>
<sequence length="92" mass="10122">MIYAGFVPFIQASNYWCCNGCTHSNEHGRRKCVQCGTTKNGYSGGGGDTWRCSQCTFINEGQRSKCSACGAYNEFATDEITSLRTSKIFATH</sequence>
<feature type="domain" description="RanBP2-type" evidence="4">
    <location>
        <begin position="12"/>
        <end position="41"/>
    </location>
</feature>
<dbReference type="HOGENOM" id="CLU_2415443_0_0_1"/>
<dbReference type="SUPFAM" id="SSF90209">
    <property type="entry name" value="Ran binding protein zinc finger-like"/>
    <property type="match status" value="1"/>
</dbReference>
<dbReference type="Pfam" id="PF00641">
    <property type="entry name" value="Zn_ribbon_RanBP"/>
    <property type="match status" value="2"/>
</dbReference>
<dbReference type="PROSITE" id="PS50199">
    <property type="entry name" value="ZF_RANBP2_2"/>
    <property type="match status" value="2"/>
</dbReference>
<dbReference type="Gene3D" id="4.10.1060.10">
    <property type="entry name" value="Zinc finger, RanBP2-type"/>
    <property type="match status" value="1"/>
</dbReference>
<dbReference type="InParanoid" id="K1RPT4"/>
<feature type="domain" description="RanBP2-type" evidence="4">
    <location>
        <begin position="39"/>
        <end position="75"/>
    </location>
</feature>
<accession>K1RPT4</accession>
<reference evidence="5" key="1">
    <citation type="journal article" date="2012" name="Nature">
        <title>The oyster genome reveals stress adaptation and complexity of shell formation.</title>
        <authorList>
            <person name="Zhang G."/>
            <person name="Fang X."/>
            <person name="Guo X."/>
            <person name="Li L."/>
            <person name="Luo R."/>
            <person name="Xu F."/>
            <person name="Yang P."/>
            <person name="Zhang L."/>
            <person name="Wang X."/>
            <person name="Qi H."/>
            <person name="Xiong Z."/>
            <person name="Que H."/>
            <person name="Xie Y."/>
            <person name="Holland P.W."/>
            <person name="Paps J."/>
            <person name="Zhu Y."/>
            <person name="Wu F."/>
            <person name="Chen Y."/>
            <person name="Wang J."/>
            <person name="Peng C."/>
            <person name="Meng J."/>
            <person name="Yang L."/>
            <person name="Liu J."/>
            <person name="Wen B."/>
            <person name="Zhang N."/>
            <person name="Huang Z."/>
            <person name="Zhu Q."/>
            <person name="Feng Y."/>
            <person name="Mount A."/>
            <person name="Hedgecock D."/>
            <person name="Xu Z."/>
            <person name="Liu Y."/>
            <person name="Domazet-Loso T."/>
            <person name="Du Y."/>
            <person name="Sun X."/>
            <person name="Zhang S."/>
            <person name="Liu B."/>
            <person name="Cheng P."/>
            <person name="Jiang X."/>
            <person name="Li J."/>
            <person name="Fan D."/>
            <person name="Wang W."/>
            <person name="Fu W."/>
            <person name="Wang T."/>
            <person name="Wang B."/>
            <person name="Zhang J."/>
            <person name="Peng Z."/>
            <person name="Li Y."/>
            <person name="Li N."/>
            <person name="Wang J."/>
            <person name="Chen M."/>
            <person name="He Y."/>
            <person name="Tan F."/>
            <person name="Song X."/>
            <person name="Zheng Q."/>
            <person name="Huang R."/>
            <person name="Yang H."/>
            <person name="Du X."/>
            <person name="Chen L."/>
            <person name="Yang M."/>
            <person name="Gaffney P.M."/>
            <person name="Wang S."/>
            <person name="Luo L."/>
            <person name="She Z."/>
            <person name="Ming Y."/>
            <person name="Huang W."/>
            <person name="Zhang S."/>
            <person name="Huang B."/>
            <person name="Zhang Y."/>
            <person name="Qu T."/>
            <person name="Ni P."/>
            <person name="Miao G."/>
            <person name="Wang J."/>
            <person name="Wang Q."/>
            <person name="Steinberg C.E."/>
            <person name="Wang H."/>
            <person name="Li N."/>
            <person name="Qian L."/>
            <person name="Zhang G."/>
            <person name="Li Y."/>
            <person name="Yang H."/>
            <person name="Liu X."/>
            <person name="Wang J."/>
            <person name="Yin Y."/>
            <person name="Wang J."/>
        </authorList>
    </citation>
    <scope>NUCLEOTIDE SEQUENCE [LARGE SCALE GENOMIC DNA]</scope>
    <source>
        <strain evidence="5">05x7-T-G4-1.051#20</strain>
    </source>
</reference>
<protein>
    <recommendedName>
        <fullName evidence="4">RanBP2-type domain-containing protein</fullName>
    </recommendedName>
</protein>
<gene>
    <name evidence="5" type="ORF">CGI_10012319</name>
</gene>
<dbReference type="PROSITE" id="PS01358">
    <property type="entry name" value="ZF_RANBP2_1"/>
    <property type="match status" value="2"/>
</dbReference>
<dbReference type="InterPro" id="IPR036443">
    <property type="entry name" value="Znf_RanBP2_sf"/>
</dbReference>
<dbReference type="EMBL" id="JH818357">
    <property type="protein sequence ID" value="EKC36406.1"/>
    <property type="molecule type" value="Genomic_DNA"/>
</dbReference>